<feature type="binding site" evidence="10">
    <location>
        <position position="110"/>
    </location>
    <ligand>
        <name>Mn(2+)</name>
        <dbReference type="ChEBI" id="CHEBI:29035"/>
    </ligand>
</feature>
<feature type="domain" description="Manganese/iron superoxide dismutase C-terminal" evidence="12">
    <location>
        <begin position="130"/>
        <end position="250"/>
    </location>
</feature>
<dbReference type="Gene3D" id="3.55.40.20">
    <property type="entry name" value="Iron/manganese superoxide dismutase, C-terminal domain"/>
    <property type="match status" value="1"/>
</dbReference>
<dbReference type="GeneID" id="94193838"/>
<dbReference type="PANTHER" id="PTHR43595">
    <property type="entry name" value="37S RIBOSOMAL PROTEIN S26, MITOCHONDRIAL"/>
    <property type="match status" value="1"/>
</dbReference>
<dbReference type="Pfam" id="PF00081">
    <property type="entry name" value="Sod_Fe_N"/>
    <property type="match status" value="1"/>
</dbReference>
<dbReference type="AlphaFoldDB" id="A0AAV4LRD9"/>
<dbReference type="Proteomes" id="UP001497744">
    <property type="component" value="Unassembled WGS sequence"/>
</dbReference>
<accession>A0AAV4LRD9</accession>
<comment type="cofactor">
    <cofactor evidence="1">
        <name>Fe cation</name>
        <dbReference type="ChEBI" id="CHEBI:24875"/>
    </cofactor>
</comment>
<evidence type="ECO:0000256" key="3">
    <source>
        <dbReference type="ARBA" id="ARBA00011738"/>
    </source>
</evidence>
<organism evidence="13 14">
    <name type="scientific">Babesia caballi</name>
    <dbReference type="NCBI Taxonomy" id="5871"/>
    <lineage>
        <taxon>Eukaryota</taxon>
        <taxon>Sar</taxon>
        <taxon>Alveolata</taxon>
        <taxon>Apicomplexa</taxon>
        <taxon>Aconoidasida</taxon>
        <taxon>Piroplasmida</taxon>
        <taxon>Babesiidae</taxon>
        <taxon>Babesia</taxon>
    </lineage>
</organism>
<evidence type="ECO:0000256" key="8">
    <source>
        <dbReference type="ARBA" id="ARBA00023004"/>
    </source>
</evidence>
<keyword evidence="7" id="KW-0560">Oxidoreductase</keyword>
<evidence type="ECO:0000256" key="7">
    <source>
        <dbReference type="ARBA" id="ARBA00023002"/>
    </source>
</evidence>
<evidence type="ECO:0000256" key="10">
    <source>
        <dbReference type="PIRSR" id="PIRSR000349-1"/>
    </source>
</evidence>
<dbReference type="PRINTS" id="PR01703">
    <property type="entry name" value="MNSODISMTASE"/>
</dbReference>
<evidence type="ECO:0000256" key="5">
    <source>
        <dbReference type="ARBA" id="ARBA00014767"/>
    </source>
</evidence>
<dbReference type="PIRSF" id="PIRSF000349">
    <property type="entry name" value="SODismutase"/>
    <property type="match status" value="1"/>
</dbReference>
<keyword evidence="14" id="KW-1185">Reference proteome</keyword>
<gene>
    <name evidence="13" type="ORF">BcabD6B2_17920</name>
</gene>
<comment type="subunit">
    <text evidence="3">Homodimer.</text>
</comment>
<dbReference type="SUPFAM" id="SSF54719">
    <property type="entry name" value="Fe,Mn superoxide dismutase (SOD), C-terminal domain"/>
    <property type="match status" value="1"/>
</dbReference>
<dbReference type="InterPro" id="IPR019832">
    <property type="entry name" value="Mn/Fe_SOD_C"/>
</dbReference>
<evidence type="ECO:0000259" key="12">
    <source>
        <dbReference type="Pfam" id="PF02777"/>
    </source>
</evidence>
<comment type="similarity">
    <text evidence="2">Belongs to the iron/manganese superoxide dismutase family.</text>
</comment>
<dbReference type="SUPFAM" id="SSF46609">
    <property type="entry name" value="Fe,Mn superoxide dismutase (SOD), N-terminal domain"/>
    <property type="match status" value="1"/>
</dbReference>
<evidence type="ECO:0000256" key="6">
    <source>
        <dbReference type="ARBA" id="ARBA00022723"/>
    </source>
</evidence>
<name>A0AAV4LRD9_BABCB</name>
<proteinExistence type="inferred from homology"/>
<dbReference type="GO" id="GO:0004784">
    <property type="term" value="F:superoxide dismutase activity"/>
    <property type="evidence" value="ECO:0007669"/>
    <property type="project" value="UniProtKB-EC"/>
</dbReference>
<evidence type="ECO:0000313" key="13">
    <source>
        <dbReference type="EMBL" id="GIX62357.1"/>
    </source>
</evidence>
<dbReference type="RefSeq" id="XP_067714426.1">
    <property type="nucleotide sequence ID" value="XM_067858325.1"/>
</dbReference>
<dbReference type="GO" id="GO:0046872">
    <property type="term" value="F:metal ion binding"/>
    <property type="evidence" value="ECO:0007669"/>
    <property type="project" value="UniProtKB-KW"/>
</dbReference>
<reference evidence="13 14" key="1">
    <citation type="submission" date="2021-06" db="EMBL/GenBank/DDBJ databases">
        <title>Genome sequence of Babesia caballi.</title>
        <authorList>
            <person name="Yamagishi J."/>
            <person name="Kidaka T."/>
            <person name="Ochi A."/>
        </authorList>
    </citation>
    <scope>NUCLEOTIDE SEQUENCE [LARGE SCALE GENOMIC DNA]</scope>
    <source>
        <strain evidence="13">USDA-D6B2</strain>
    </source>
</reference>
<evidence type="ECO:0000256" key="2">
    <source>
        <dbReference type="ARBA" id="ARBA00008714"/>
    </source>
</evidence>
<dbReference type="Pfam" id="PF02777">
    <property type="entry name" value="Sod_Fe_C"/>
    <property type="match status" value="1"/>
</dbReference>
<feature type="binding site" evidence="10">
    <location>
        <position position="223"/>
    </location>
    <ligand>
        <name>Mn(2+)</name>
        <dbReference type="ChEBI" id="CHEBI:29035"/>
    </ligand>
</feature>
<dbReference type="InterPro" id="IPR036324">
    <property type="entry name" value="Mn/Fe_SOD_N_sf"/>
</dbReference>
<evidence type="ECO:0000256" key="1">
    <source>
        <dbReference type="ARBA" id="ARBA00001962"/>
    </source>
</evidence>
<dbReference type="InterPro" id="IPR036314">
    <property type="entry name" value="SOD_C_sf"/>
</dbReference>
<evidence type="ECO:0000256" key="4">
    <source>
        <dbReference type="ARBA" id="ARBA00012682"/>
    </source>
</evidence>
<dbReference type="InterPro" id="IPR001189">
    <property type="entry name" value="Mn/Fe_SOD"/>
</dbReference>
<dbReference type="InterPro" id="IPR019833">
    <property type="entry name" value="Mn/Fe_SOD_BS"/>
</dbReference>
<evidence type="ECO:0000259" key="11">
    <source>
        <dbReference type="Pfam" id="PF00081"/>
    </source>
</evidence>
<feature type="binding site" evidence="10">
    <location>
        <position position="219"/>
    </location>
    <ligand>
        <name>Mn(2+)</name>
        <dbReference type="ChEBI" id="CHEBI:29035"/>
    </ligand>
</feature>
<feature type="binding site" evidence="10">
    <location>
        <position position="62"/>
    </location>
    <ligand>
        <name>Mn(2+)</name>
        <dbReference type="ChEBI" id="CHEBI:29035"/>
    </ligand>
</feature>
<dbReference type="InterPro" id="IPR019831">
    <property type="entry name" value="Mn/Fe_SOD_N"/>
</dbReference>
<dbReference type="GO" id="GO:0005737">
    <property type="term" value="C:cytoplasm"/>
    <property type="evidence" value="ECO:0007669"/>
    <property type="project" value="TreeGrafter"/>
</dbReference>
<dbReference type="PROSITE" id="PS00088">
    <property type="entry name" value="SOD_MN"/>
    <property type="match status" value="1"/>
</dbReference>
<dbReference type="PANTHER" id="PTHR43595:SF2">
    <property type="entry name" value="SMALL RIBOSOMAL SUBUNIT PROTEIN MS42"/>
    <property type="match status" value="1"/>
</dbReference>
<dbReference type="Gene3D" id="1.10.287.990">
    <property type="entry name" value="Fe,Mn superoxide dismutase (SOD) domain"/>
    <property type="match status" value="1"/>
</dbReference>
<dbReference type="EC" id="1.15.1.1" evidence="4"/>
<evidence type="ECO:0000256" key="9">
    <source>
        <dbReference type="ARBA" id="ARBA00029867"/>
    </source>
</evidence>
<keyword evidence="8" id="KW-0408">Iron</keyword>
<keyword evidence="6 10" id="KW-0479">Metal-binding</keyword>
<protein>
    <recommendedName>
        <fullName evidence="5">Superoxide dismutase [Fe]</fullName>
        <ecNumber evidence="4">1.15.1.1</ecNumber>
    </recommendedName>
    <alternativeName>
        <fullName evidence="9">FeSOD</fullName>
    </alternativeName>
</protein>
<evidence type="ECO:0000313" key="14">
    <source>
        <dbReference type="Proteomes" id="UP001497744"/>
    </source>
</evidence>
<sequence>MGTSVGRNAGCSSVAVAGTKGGGEPFKLMELPYVGLGGGGLTVWQGMSDLEPRISRETIEFHYLKHHAGYVKKLNEFAAQQPDLAAKTVEDLVKTADGVVYNMAAQVWNHDFYWLGMSPQSDARDAPVTASLVDKSFGSMEALKEQITQMAAGNVVVWGLDSVVAHFGSGWVWLLYDQVTDALELVATKDADNPVRRSMGKPVLVVGECATWRVANGADVWEHAYYIDYRNDKVKYTHAWFDSINWKRTEEIVSRYREERSK</sequence>
<dbReference type="EMBL" id="BPLF01000001">
    <property type="protein sequence ID" value="GIX62357.1"/>
    <property type="molecule type" value="Genomic_DNA"/>
</dbReference>
<feature type="domain" description="Manganese/iron superoxide dismutase N-terminal" evidence="11">
    <location>
        <begin position="48"/>
        <end position="118"/>
    </location>
</feature>
<comment type="caution">
    <text evidence="13">The sequence shown here is derived from an EMBL/GenBank/DDBJ whole genome shotgun (WGS) entry which is preliminary data.</text>
</comment>